<proteinExistence type="predicted"/>
<dbReference type="OrthoDB" id="2625358at2759"/>
<dbReference type="HOGENOM" id="CLU_2062456_0_0_1"/>
<dbReference type="Proteomes" id="UP000054217">
    <property type="component" value="Unassembled WGS sequence"/>
</dbReference>
<name>A0A0C3P1B4_PISTI</name>
<dbReference type="AlphaFoldDB" id="A0A0C3P1B4"/>
<gene>
    <name evidence="1" type="ORF">M404DRAFT_28820</name>
</gene>
<protein>
    <submittedName>
        <fullName evidence="1">Uncharacterized protein</fullName>
    </submittedName>
</protein>
<evidence type="ECO:0000313" key="2">
    <source>
        <dbReference type="Proteomes" id="UP000054217"/>
    </source>
</evidence>
<dbReference type="EMBL" id="KN831989">
    <property type="protein sequence ID" value="KIO01286.1"/>
    <property type="molecule type" value="Genomic_DNA"/>
</dbReference>
<sequence>MTSESLTHVLDAVQDVIYLEVDGFMSDWNSHCFTIDIAMPSPKRIVFHLKNLTTPPQRDNQLADADLSPEEIALNKVEEASLELDIVQKIFMQAYKGSIRLQEAYH</sequence>
<accession>A0A0C3P1B4</accession>
<dbReference type="InParanoid" id="A0A0C3P1B4"/>
<evidence type="ECO:0000313" key="1">
    <source>
        <dbReference type="EMBL" id="KIO01286.1"/>
    </source>
</evidence>
<keyword evidence="2" id="KW-1185">Reference proteome</keyword>
<organism evidence="1 2">
    <name type="scientific">Pisolithus tinctorius Marx 270</name>
    <dbReference type="NCBI Taxonomy" id="870435"/>
    <lineage>
        <taxon>Eukaryota</taxon>
        <taxon>Fungi</taxon>
        <taxon>Dikarya</taxon>
        <taxon>Basidiomycota</taxon>
        <taxon>Agaricomycotina</taxon>
        <taxon>Agaricomycetes</taxon>
        <taxon>Agaricomycetidae</taxon>
        <taxon>Boletales</taxon>
        <taxon>Sclerodermatineae</taxon>
        <taxon>Pisolithaceae</taxon>
        <taxon>Pisolithus</taxon>
    </lineage>
</organism>
<reference evidence="1 2" key="1">
    <citation type="submission" date="2014-04" db="EMBL/GenBank/DDBJ databases">
        <authorList>
            <consortium name="DOE Joint Genome Institute"/>
            <person name="Kuo A."/>
            <person name="Kohler A."/>
            <person name="Costa M.D."/>
            <person name="Nagy L.G."/>
            <person name="Floudas D."/>
            <person name="Copeland A."/>
            <person name="Barry K.W."/>
            <person name="Cichocki N."/>
            <person name="Veneault-Fourrey C."/>
            <person name="LaButti K."/>
            <person name="Lindquist E.A."/>
            <person name="Lipzen A."/>
            <person name="Lundell T."/>
            <person name="Morin E."/>
            <person name="Murat C."/>
            <person name="Sun H."/>
            <person name="Tunlid A."/>
            <person name="Henrissat B."/>
            <person name="Grigoriev I.V."/>
            <person name="Hibbett D.S."/>
            <person name="Martin F."/>
            <person name="Nordberg H.P."/>
            <person name="Cantor M.N."/>
            <person name="Hua S.X."/>
        </authorList>
    </citation>
    <scope>NUCLEOTIDE SEQUENCE [LARGE SCALE GENOMIC DNA]</scope>
    <source>
        <strain evidence="1 2">Marx 270</strain>
    </source>
</reference>
<reference evidence="2" key="2">
    <citation type="submission" date="2015-01" db="EMBL/GenBank/DDBJ databases">
        <title>Evolutionary Origins and Diversification of the Mycorrhizal Mutualists.</title>
        <authorList>
            <consortium name="DOE Joint Genome Institute"/>
            <consortium name="Mycorrhizal Genomics Consortium"/>
            <person name="Kohler A."/>
            <person name="Kuo A."/>
            <person name="Nagy L.G."/>
            <person name="Floudas D."/>
            <person name="Copeland A."/>
            <person name="Barry K.W."/>
            <person name="Cichocki N."/>
            <person name="Veneault-Fourrey C."/>
            <person name="LaButti K."/>
            <person name="Lindquist E.A."/>
            <person name="Lipzen A."/>
            <person name="Lundell T."/>
            <person name="Morin E."/>
            <person name="Murat C."/>
            <person name="Riley R."/>
            <person name="Ohm R."/>
            <person name="Sun H."/>
            <person name="Tunlid A."/>
            <person name="Henrissat B."/>
            <person name="Grigoriev I.V."/>
            <person name="Hibbett D.S."/>
            <person name="Martin F."/>
        </authorList>
    </citation>
    <scope>NUCLEOTIDE SEQUENCE [LARGE SCALE GENOMIC DNA]</scope>
    <source>
        <strain evidence="2">Marx 270</strain>
    </source>
</reference>